<evidence type="ECO:0008006" key="4">
    <source>
        <dbReference type="Google" id="ProtNLM"/>
    </source>
</evidence>
<gene>
    <name evidence="2" type="ORF">DWZ29_00600</name>
</gene>
<organism evidence="2 3">
    <name type="scientific">Anaerobutyricum hallii</name>
    <dbReference type="NCBI Taxonomy" id="39488"/>
    <lineage>
        <taxon>Bacteria</taxon>
        <taxon>Bacillati</taxon>
        <taxon>Bacillota</taxon>
        <taxon>Clostridia</taxon>
        <taxon>Lachnospirales</taxon>
        <taxon>Lachnospiraceae</taxon>
        <taxon>Anaerobutyricum</taxon>
    </lineage>
</organism>
<evidence type="ECO:0000313" key="2">
    <source>
        <dbReference type="EMBL" id="RHN18095.1"/>
    </source>
</evidence>
<dbReference type="AlphaFoldDB" id="A0A415UJ19"/>
<reference evidence="2 3" key="1">
    <citation type="submission" date="2018-08" db="EMBL/GenBank/DDBJ databases">
        <title>A genome reference for cultivated species of the human gut microbiota.</title>
        <authorList>
            <person name="Zou Y."/>
            <person name="Xue W."/>
            <person name="Luo G."/>
        </authorList>
    </citation>
    <scope>NUCLEOTIDE SEQUENCE [LARGE SCALE GENOMIC DNA]</scope>
    <source>
        <strain evidence="2 3">AF31-17AC</strain>
    </source>
</reference>
<name>A0A415UJ19_9FIRM</name>
<dbReference type="Pfam" id="PF13306">
    <property type="entry name" value="LRR_5"/>
    <property type="match status" value="1"/>
</dbReference>
<feature type="compositionally biased region" description="Basic and acidic residues" evidence="1">
    <location>
        <begin position="809"/>
        <end position="823"/>
    </location>
</feature>
<evidence type="ECO:0000256" key="1">
    <source>
        <dbReference type="SAM" id="MobiDB-lite"/>
    </source>
</evidence>
<feature type="region of interest" description="Disordered" evidence="1">
    <location>
        <begin position="795"/>
        <end position="849"/>
    </location>
</feature>
<dbReference type="InterPro" id="IPR026906">
    <property type="entry name" value="LRR_5"/>
</dbReference>
<dbReference type="Proteomes" id="UP000283700">
    <property type="component" value="Unassembled WGS sequence"/>
</dbReference>
<dbReference type="InterPro" id="IPR032675">
    <property type="entry name" value="LRR_dom_sf"/>
</dbReference>
<feature type="compositionally biased region" description="Polar residues" evidence="1">
    <location>
        <begin position="834"/>
        <end position="846"/>
    </location>
</feature>
<protein>
    <recommendedName>
        <fullName evidence="4">M6 family metalloprotease domain-containing protein</fullName>
    </recommendedName>
</protein>
<accession>A0A415UJ19</accession>
<sequence length="984" mass="108759">MNIKEKCMTTRGTYILKKLSAYHGFMLTSLLLICLLFLLGRSVKVQAAESIKAPAKAENLVLFVSFADTEEDYWNKNTRYADTAKIIQTRADKIYALYNSDEVAQGAAISMKQYFSVISGDKFQIENVMPQMSVKQEKDGKDHYSITPITVSGRQSSYVNTYDAKLSLMKEVLQKLNENSSFLAKLPGSLDANGDSFADNITFVFAVDSVEDRGSIFFAHKSSMDGQVSDGLKVKNMPMNNYNILNAGNFGGLSGVGVSTVLCHEFLHVLGALDTYTNDGRGVIGCWDIMASTGNNPQYPLAWTRRELGWASMKEVRLDATNTSGTYTLRTPAVSSSDYAMVVRTPYSNDEVFVIEYRKQGDSYKTDVKDKMDRNIGGSGLIVYRVNLKAESWSNTRANYIYLFREGEGESEATNTGAATGGYFSDGLSGADNYSSQAVRTSFGSASPEATSKEGAITYIDGTNSGLIIKNIGKAGGDNITFELEYHGEAIDGKWQTEEFENASVEYSYETSMALLGDRIYAGNLDIAVLHNKVYGLASTSESNYRPALLCYENGKWQRKKILCEEQSSDMSLLQGNDESLYVSCIVANTGMIKIFRVDENEKVEEITENINTLGKHQSVKLAAANPKLAATSDGVMLVYRDYYNSDKIYAYRRTQTEWELLDTDGAAGNSFAVYGKGKKVCIAVADNKTDGESYVYTNTYPQNSFKKIAKPFLKGQATTASAAIDANGVVYAAAYSAKDNQMEVKGYRNGNWERLGLNVFSRMPIGIWLSVEQKKVYAMCQYTEGELEVKSHLIFDPDTIQPTNPGEKPNESEKPGEGEKPTGPKKPAAEAGKTTQSEQKTNTANPVVKAGTTFSDKKTQARYKVLTFGKKKTAEYVRSLNKKRKTAQIPATITWKKQKYSVVSIGAGAFKKHTALKKVTVGKNVTKIKSKAFFGCKKLTRLNLKTKKLTKKSIGKQAFAKINKKCIIRAPQNKKKLYNNLIH</sequence>
<proteinExistence type="predicted"/>
<evidence type="ECO:0000313" key="3">
    <source>
        <dbReference type="Proteomes" id="UP000283700"/>
    </source>
</evidence>
<dbReference type="Gene3D" id="3.80.10.10">
    <property type="entry name" value="Ribonuclease Inhibitor"/>
    <property type="match status" value="1"/>
</dbReference>
<dbReference type="EMBL" id="QRQO01000001">
    <property type="protein sequence ID" value="RHN18095.1"/>
    <property type="molecule type" value="Genomic_DNA"/>
</dbReference>
<dbReference type="SUPFAM" id="SSF55486">
    <property type="entry name" value="Metalloproteases ('zincins'), catalytic domain"/>
    <property type="match status" value="1"/>
</dbReference>
<comment type="caution">
    <text evidence="2">The sequence shown here is derived from an EMBL/GenBank/DDBJ whole genome shotgun (WGS) entry which is preliminary data.</text>
</comment>